<dbReference type="EMBL" id="OC919873">
    <property type="protein sequence ID" value="CAD7651990.1"/>
    <property type="molecule type" value="Genomic_DNA"/>
</dbReference>
<sequence>MNTNAYIREKSLLYANGLLRNYLIIIHTNVLYICMKSHSHVMWKIVAKSFHRNHI</sequence>
<accession>A0A7R9M273</accession>
<reference evidence="2" key="1">
    <citation type="submission" date="2020-11" db="EMBL/GenBank/DDBJ databases">
        <authorList>
            <person name="Tran Van P."/>
        </authorList>
    </citation>
    <scope>NUCLEOTIDE SEQUENCE</scope>
</reference>
<evidence type="ECO:0000256" key="1">
    <source>
        <dbReference type="SAM" id="Phobius"/>
    </source>
</evidence>
<evidence type="ECO:0000313" key="2">
    <source>
        <dbReference type="EMBL" id="CAD7651990.1"/>
    </source>
</evidence>
<keyword evidence="1" id="KW-0812">Transmembrane</keyword>
<dbReference type="EMBL" id="CAJPVJ010005048">
    <property type="protein sequence ID" value="CAG2169174.1"/>
    <property type="molecule type" value="Genomic_DNA"/>
</dbReference>
<protein>
    <submittedName>
        <fullName evidence="2">Uncharacterized protein</fullName>
    </submittedName>
</protein>
<feature type="transmembrane region" description="Helical" evidence="1">
    <location>
        <begin position="12"/>
        <end position="34"/>
    </location>
</feature>
<proteinExistence type="predicted"/>
<gene>
    <name evidence="2" type="ORF">ONB1V03_LOCUS8658</name>
</gene>
<keyword evidence="1" id="KW-1133">Transmembrane helix</keyword>
<keyword evidence="3" id="KW-1185">Reference proteome</keyword>
<dbReference type="AlphaFoldDB" id="A0A7R9M273"/>
<dbReference type="Proteomes" id="UP000728032">
    <property type="component" value="Unassembled WGS sequence"/>
</dbReference>
<name>A0A7R9M273_9ACAR</name>
<evidence type="ECO:0000313" key="3">
    <source>
        <dbReference type="Proteomes" id="UP000728032"/>
    </source>
</evidence>
<organism evidence="2">
    <name type="scientific">Oppiella nova</name>
    <dbReference type="NCBI Taxonomy" id="334625"/>
    <lineage>
        <taxon>Eukaryota</taxon>
        <taxon>Metazoa</taxon>
        <taxon>Ecdysozoa</taxon>
        <taxon>Arthropoda</taxon>
        <taxon>Chelicerata</taxon>
        <taxon>Arachnida</taxon>
        <taxon>Acari</taxon>
        <taxon>Acariformes</taxon>
        <taxon>Sarcoptiformes</taxon>
        <taxon>Oribatida</taxon>
        <taxon>Brachypylina</taxon>
        <taxon>Oppioidea</taxon>
        <taxon>Oppiidae</taxon>
        <taxon>Oppiella</taxon>
    </lineage>
</organism>
<keyword evidence="1" id="KW-0472">Membrane</keyword>